<accession>A0AAT9E6S2</accession>
<dbReference type="EMBL" id="AP013063">
    <property type="protein sequence ID" value="BAO34663.1"/>
    <property type="molecule type" value="Genomic_DNA"/>
</dbReference>
<proteinExistence type="predicted"/>
<dbReference type="AlphaFoldDB" id="A0AAT9E6S2"/>
<evidence type="ECO:0000256" key="1">
    <source>
        <dbReference type="SAM" id="Phobius"/>
    </source>
</evidence>
<gene>
    <name evidence="2" type="ORF">SM39_2672</name>
</gene>
<dbReference type="KEGG" id="smar:SM39_2672"/>
<organism evidence="2">
    <name type="scientific">Serratia marcescens SM39</name>
    <dbReference type="NCBI Taxonomy" id="1334564"/>
    <lineage>
        <taxon>Bacteria</taxon>
        <taxon>Pseudomonadati</taxon>
        <taxon>Pseudomonadota</taxon>
        <taxon>Gammaproteobacteria</taxon>
        <taxon>Enterobacterales</taxon>
        <taxon>Yersiniaceae</taxon>
        <taxon>Serratia</taxon>
    </lineage>
</organism>
<keyword evidence="1" id="KW-1133">Transmembrane helix</keyword>
<keyword evidence="1" id="KW-0812">Transmembrane</keyword>
<sequence>MMPLTQVNNSIFNLVILFCWFLIKSGSLLPIEGLDNLQPFCFIV</sequence>
<feature type="transmembrane region" description="Helical" evidence="1">
    <location>
        <begin position="6"/>
        <end position="23"/>
    </location>
</feature>
<reference evidence="2" key="1">
    <citation type="journal article" date="2014" name="Genome Biol. Evol.">
        <title>Genome evolution and plasticity of Serratia marcescens, an important multidrug-resistant nosocomial pathogen.</title>
        <authorList>
            <person name="Iguchi A."/>
            <person name="Nagaya Y."/>
            <person name="Pradel E."/>
            <person name="Ooka T."/>
            <person name="Ogura Y."/>
            <person name="Katsura K."/>
            <person name="Kurokawa K."/>
            <person name="Oshima K."/>
            <person name="Hattori M."/>
            <person name="Parkhill J."/>
            <person name="Sebaihia M."/>
            <person name="Coulthurst S.J."/>
            <person name="Gotoh N."/>
            <person name="Thomson N.R."/>
            <person name="Ewbank J.J."/>
            <person name="Hayashi T."/>
        </authorList>
    </citation>
    <scope>NUCLEOTIDE SEQUENCE</scope>
    <source>
        <strain evidence="2">SM39</strain>
    </source>
</reference>
<protein>
    <submittedName>
        <fullName evidence="2">Uncharacterized protein</fullName>
    </submittedName>
</protein>
<evidence type="ECO:0000313" key="2">
    <source>
        <dbReference type="EMBL" id="BAO34663.1"/>
    </source>
</evidence>
<name>A0AAT9E6S2_SERMA</name>
<keyword evidence="1" id="KW-0472">Membrane</keyword>